<reference evidence="1" key="1">
    <citation type="submission" date="2022-03" db="EMBL/GenBank/DDBJ databases">
        <authorList>
            <person name="Martin C."/>
        </authorList>
    </citation>
    <scope>NUCLEOTIDE SEQUENCE</scope>
</reference>
<dbReference type="AlphaFoldDB" id="A0A8J1Y0Q8"/>
<dbReference type="EMBL" id="CAIIXF020000009">
    <property type="protein sequence ID" value="CAH1795697.1"/>
    <property type="molecule type" value="Genomic_DNA"/>
</dbReference>
<name>A0A8J1Y0Q8_OWEFU</name>
<keyword evidence="2" id="KW-1185">Reference proteome</keyword>
<proteinExistence type="predicted"/>
<evidence type="ECO:0000313" key="1">
    <source>
        <dbReference type="EMBL" id="CAH1795697.1"/>
    </source>
</evidence>
<dbReference type="Proteomes" id="UP000749559">
    <property type="component" value="Unassembled WGS sequence"/>
</dbReference>
<sequence>MYRSVGCDKQSPAISRRKVTKSNTLGKLWKEKYHKDPPDNSVICYKCWITLAGPKHIPCNPPQSADEGEKTDNPSMKIQIPFVMTTKSKKRWLIAILVFLALVLFALVILIVAMFLVLAALSNSSDNKSALSNSPMEQCAYVPPNITNKAGLGRFKFFNALMDCTYSPQIKVKYLKDFVKDLDSADNCKVYYPLKVAAENRLYVIIGCDSVISLEIARGRMDDELVCTVQPIMDYNDFMNHTLGVPVPENFFYPNDDLKCEPLFGIFRTINYPVGTSYDDILDSWRARGLNSMKRRVDLDPTNREVFHYVGETKTLVLRIYNSPEHLDKTLFTSNWGIIHDITAGVNHEIQALIHLDCLCNNYD</sequence>
<organism evidence="1 2">
    <name type="scientific">Owenia fusiformis</name>
    <name type="common">Polychaete worm</name>
    <dbReference type="NCBI Taxonomy" id="6347"/>
    <lineage>
        <taxon>Eukaryota</taxon>
        <taxon>Metazoa</taxon>
        <taxon>Spiralia</taxon>
        <taxon>Lophotrochozoa</taxon>
        <taxon>Annelida</taxon>
        <taxon>Polychaeta</taxon>
        <taxon>Sedentaria</taxon>
        <taxon>Canalipalpata</taxon>
        <taxon>Sabellida</taxon>
        <taxon>Oweniida</taxon>
        <taxon>Oweniidae</taxon>
        <taxon>Owenia</taxon>
    </lineage>
</organism>
<accession>A0A8J1Y0Q8</accession>
<evidence type="ECO:0000313" key="2">
    <source>
        <dbReference type="Proteomes" id="UP000749559"/>
    </source>
</evidence>
<gene>
    <name evidence="1" type="ORF">OFUS_LOCUS20201</name>
</gene>
<protein>
    <submittedName>
        <fullName evidence="1">Uncharacterized protein</fullName>
    </submittedName>
</protein>
<comment type="caution">
    <text evidence="1">The sequence shown here is derived from an EMBL/GenBank/DDBJ whole genome shotgun (WGS) entry which is preliminary data.</text>
</comment>